<dbReference type="EMBL" id="QKZS01000005">
    <property type="protein sequence ID" value="PZX54228.1"/>
    <property type="molecule type" value="Genomic_DNA"/>
</dbReference>
<feature type="region of interest" description="Disordered" evidence="1">
    <location>
        <begin position="1"/>
        <end position="40"/>
    </location>
</feature>
<reference evidence="2 3" key="1">
    <citation type="submission" date="2018-06" db="EMBL/GenBank/DDBJ databases">
        <title>Genomic Encyclopedia of Archaeal and Bacterial Type Strains, Phase II (KMG-II): from individual species to whole genera.</title>
        <authorList>
            <person name="Goeker M."/>
        </authorList>
    </citation>
    <scope>NUCLEOTIDE SEQUENCE [LARGE SCALE GENOMIC DNA]</scope>
    <source>
        <strain evidence="2 3">DSM 18774</strain>
    </source>
</reference>
<dbReference type="AlphaFoldDB" id="A0A2W7R086"/>
<evidence type="ECO:0000256" key="1">
    <source>
        <dbReference type="SAM" id="MobiDB-lite"/>
    </source>
</evidence>
<gene>
    <name evidence="2" type="ORF">LX76_01871</name>
</gene>
<evidence type="ECO:0000313" key="2">
    <source>
        <dbReference type="EMBL" id="PZX54228.1"/>
    </source>
</evidence>
<sequence length="40" mass="4677">MSQNRYAAGVQQRSEPLSSFKECPTSPRATQQKMKWRMMT</sequence>
<comment type="caution">
    <text evidence="2">The sequence shown here is derived from an EMBL/GenBank/DDBJ whole genome shotgun (WGS) entry which is preliminary data.</text>
</comment>
<dbReference type="Proteomes" id="UP000249538">
    <property type="component" value="Unassembled WGS sequence"/>
</dbReference>
<protein>
    <submittedName>
        <fullName evidence="2">Uncharacterized protein</fullName>
    </submittedName>
</protein>
<feature type="compositionally biased region" description="Polar residues" evidence="1">
    <location>
        <begin position="1"/>
        <end position="17"/>
    </location>
</feature>
<organism evidence="2 3">
    <name type="scientific">Cereibacter changlensis</name>
    <dbReference type="NCBI Taxonomy" id="402884"/>
    <lineage>
        <taxon>Bacteria</taxon>
        <taxon>Pseudomonadati</taxon>
        <taxon>Pseudomonadota</taxon>
        <taxon>Alphaproteobacteria</taxon>
        <taxon>Rhodobacterales</taxon>
        <taxon>Paracoccaceae</taxon>
        <taxon>Cereibacter</taxon>
    </lineage>
</organism>
<evidence type="ECO:0000313" key="3">
    <source>
        <dbReference type="Proteomes" id="UP000249538"/>
    </source>
</evidence>
<name>A0A2W7R086_9RHOB</name>
<proteinExistence type="predicted"/>
<accession>A0A2W7R086</accession>